<gene>
    <name evidence="1" type="ORF">FEM54_23880</name>
</gene>
<protein>
    <submittedName>
        <fullName evidence="1">Energy transducer TonB</fullName>
    </submittedName>
</protein>
<comment type="caution">
    <text evidence="1">The sequence shown here is derived from an EMBL/GenBank/DDBJ whole genome shotgun (WGS) entry which is preliminary data.</text>
</comment>
<keyword evidence="2" id="KW-1185">Reference proteome</keyword>
<dbReference type="Proteomes" id="UP000304941">
    <property type="component" value="Unassembled WGS sequence"/>
</dbReference>
<name>A0ABY2TZG5_9PSED</name>
<sequence length="35" mass="3846">MTAQMPIPPMPVKNKLLRPLKWGAGLLLAALAAWF</sequence>
<proteinExistence type="predicted"/>
<accession>A0ABY2TZG5</accession>
<dbReference type="EMBL" id="VBVZ01000451">
    <property type="protein sequence ID" value="TLG89008.1"/>
    <property type="molecule type" value="Genomic_DNA"/>
</dbReference>
<reference evidence="1 2" key="1">
    <citation type="submission" date="2019-05" db="EMBL/GenBank/DDBJ databases">
        <title>Pseudomonas edaphica sp. nov., isolated from rhizospheric soil of Cistus ladanifer L. in Spain.</title>
        <authorList>
            <person name="Peix A."/>
        </authorList>
    </citation>
    <scope>NUCLEOTIDE SEQUENCE [LARGE SCALE GENOMIC DNA]</scope>
    <source>
        <strain evidence="1 2">RD25</strain>
    </source>
</reference>
<feature type="non-terminal residue" evidence="1">
    <location>
        <position position="35"/>
    </location>
</feature>
<evidence type="ECO:0000313" key="1">
    <source>
        <dbReference type="EMBL" id="TLG89008.1"/>
    </source>
</evidence>
<organism evidence="1 2">
    <name type="scientific">Pseudomonas edaphica</name>
    <dbReference type="NCBI Taxonomy" id="2006980"/>
    <lineage>
        <taxon>Bacteria</taxon>
        <taxon>Pseudomonadati</taxon>
        <taxon>Pseudomonadota</taxon>
        <taxon>Gammaproteobacteria</taxon>
        <taxon>Pseudomonadales</taxon>
        <taxon>Pseudomonadaceae</taxon>
        <taxon>Pseudomonas</taxon>
    </lineage>
</organism>
<evidence type="ECO:0000313" key="2">
    <source>
        <dbReference type="Proteomes" id="UP000304941"/>
    </source>
</evidence>